<dbReference type="Proteomes" id="UP000001593">
    <property type="component" value="Unassembled WGS sequence"/>
</dbReference>
<dbReference type="GO" id="GO:0022857">
    <property type="term" value="F:transmembrane transporter activity"/>
    <property type="evidence" value="ECO:0000318"/>
    <property type="project" value="GO_Central"/>
</dbReference>
<dbReference type="GO" id="GO:0005765">
    <property type="term" value="C:lysosomal membrane"/>
    <property type="evidence" value="ECO:0000318"/>
    <property type="project" value="GO_Central"/>
</dbReference>
<feature type="transmembrane region" description="Helical" evidence="6">
    <location>
        <begin position="84"/>
        <end position="103"/>
    </location>
</feature>
<feature type="transmembrane region" description="Helical" evidence="6">
    <location>
        <begin position="188"/>
        <end position="206"/>
    </location>
</feature>
<proteinExistence type="predicted"/>
<feature type="transmembrane region" description="Helical" evidence="6">
    <location>
        <begin position="227"/>
        <end position="256"/>
    </location>
</feature>
<dbReference type="GO" id="GO:0012505">
    <property type="term" value="C:endomembrane system"/>
    <property type="evidence" value="ECO:0007669"/>
    <property type="project" value="UniProtKB-SubCell"/>
</dbReference>
<evidence type="ECO:0000256" key="3">
    <source>
        <dbReference type="ARBA" id="ARBA00022692"/>
    </source>
</evidence>
<feature type="transmembrane region" description="Helical" evidence="6">
    <location>
        <begin position="109"/>
        <end position="135"/>
    </location>
</feature>
<evidence type="ECO:0000256" key="5">
    <source>
        <dbReference type="ARBA" id="ARBA00023136"/>
    </source>
</evidence>
<dbReference type="InterPro" id="IPR051068">
    <property type="entry name" value="MFS_Domain-Containing_Protein"/>
</dbReference>
<dbReference type="HOGENOM" id="CLU_608758_0_0_1"/>
<feature type="transmembrane region" description="Helical" evidence="6">
    <location>
        <begin position="52"/>
        <end position="72"/>
    </location>
</feature>
<dbReference type="PANTHER" id="PTHR23510">
    <property type="entry name" value="INNER MEMBRANE TRANSPORT PROTEIN YAJR"/>
    <property type="match status" value="1"/>
</dbReference>
<dbReference type="Gene3D" id="1.20.1250.20">
    <property type="entry name" value="MFS general substrate transporter like domains"/>
    <property type="match status" value="1"/>
</dbReference>
<evidence type="ECO:0008006" key="9">
    <source>
        <dbReference type="Google" id="ProtNLM"/>
    </source>
</evidence>
<dbReference type="EMBL" id="DS469532">
    <property type="protein sequence ID" value="EDO45798.1"/>
    <property type="molecule type" value="Genomic_DNA"/>
</dbReference>
<accession>A7RRP8</accession>
<dbReference type="PANTHER" id="PTHR23510:SF3">
    <property type="entry name" value="MAJOR FACILITATOR SUPERFAMILY DOMAIN-CONTAINING PROTEIN 8"/>
    <property type="match status" value="1"/>
</dbReference>
<protein>
    <recommendedName>
        <fullName evidence="9">Major facilitator superfamily (MFS) profile domain-containing protein</fullName>
    </recommendedName>
</protein>
<sequence>MEARISKRNFVTVMFVGFVNYLEWSIVMASIFPFIKKISHLTQESQQQRAQVFLALAQSLFPLGQGLSQAATSLAVKRLREVKVVLIVTLIIAVGGNAMYMSATIADSVILIIAGRAVAGLGAGSGGVAYCFIGANTPRESRAKYMGYYRAICMLGVLIGTIVATLLADFEKTNVGKATGLNECTAPVVISITCLVASLFLVVLALDESNYILLGDVQRHISTGFSIPNRGVILCLMLFFLNGFITTWVGYIMQLIAYNHLGWHLEAFGWLTVGVSAAASMGSLGTTFLAKSECFRRDGERTTITISYVFMVIGIMAVYLSCPMVMPRESSEFQEVTFVSGVVVVFLMYSVCGVVLPCLTTKFVDKTMIPVIMPHCLAAMSCGKVMAPLLAKAELLLGWDAVFLAFAGYHIGVRENTKYCTQFKQKKKKSSVFSFCSIFNRTIGLVFQIS</sequence>
<organism evidence="7 8">
    <name type="scientific">Nematostella vectensis</name>
    <name type="common">Starlet sea anemone</name>
    <dbReference type="NCBI Taxonomy" id="45351"/>
    <lineage>
        <taxon>Eukaryota</taxon>
        <taxon>Metazoa</taxon>
        <taxon>Cnidaria</taxon>
        <taxon>Anthozoa</taxon>
        <taxon>Hexacorallia</taxon>
        <taxon>Actiniaria</taxon>
        <taxon>Edwardsiidae</taxon>
        <taxon>Nematostella</taxon>
    </lineage>
</organism>
<dbReference type="InterPro" id="IPR036259">
    <property type="entry name" value="MFS_trans_sf"/>
</dbReference>
<evidence type="ECO:0000313" key="7">
    <source>
        <dbReference type="EMBL" id="EDO45798.1"/>
    </source>
</evidence>
<feature type="transmembrane region" description="Helical" evidence="6">
    <location>
        <begin position="338"/>
        <end position="359"/>
    </location>
</feature>
<evidence type="ECO:0000256" key="2">
    <source>
        <dbReference type="ARBA" id="ARBA00022448"/>
    </source>
</evidence>
<keyword evidence="3 6" id="KW-0812">Transmembrane</keyword>
<dbReference type="InterPro" id="IPR011701">
    <property type="entry name" value="MFS"/>
</dbReference>
<evidence type="ECO:0000313" key="8">
    <source>
        <dbReference type="Proteomes" id="UP000001593"/>
    </source>
</evidence>
<dbReference type="SUPFAM" id="SSF103473">
    <property type="entry name" value="MFS general substrate transporter"/>
    <property type="match status" value="1"/>
</dbReference>
<dbReference type="STRING" id="45351.A7RRP8"/>
<keyword evidence="8" id="KW-1185">Reference proteome</keyword>
<dbReference type="Pfam" id="PF07690">
    <property type="entry name" value="MFS_1"/>
    <property type="match status" value="1"/>
</dbReference>
<dbReference type="AlphaFoldDB" id="A7RRP8"/>
<comment type="subcellular location">
    <subcellularLocation>
        <location evidence="1">Endomembrane system</location>
        <topology evidence="1">Multi-pass membrane protein</topology>
    </subcellularLocation>
</comment>
<feature type="transmembrane region" description="Helical" evidence="6">
    <location>
        <begin position="12"/>
        <end position="32"/>
    </location>
</feature>
<evidence type="ECO:0000256" key="6">
    <source>
        <dbReference type="SAM" id="Phobius"/>
    </source>
</evidence>
<keyword evidence="2" id="KW-0813">Transport</keyword>
<feature type="transmembrane region" description="Helical" evidence="6">
    <location>
        <begin position="302"/>
        <end position="326"/>
    </location>
</feature>
<feature type="transmembrane region" description="Helical" evidence="6">
    <location>
        <begin position="147"/>
        <end position="168"/>
    </location>
</feature>
<keyword evidence="5 6" id="KW-0472">Membrane</keyword>
<reference evidence="7 8" key="1">
    <citation type="journal article" date="2007" name="Science">
        <title>Sea anemone genome reveals ancestral eumetazoan gene repertoire and genomic organization.</title>
        <authorList>
            <person name="Putnam N.H."/>
            <person name="Srivastava M."/>
            <person name="Hellsten U."/>
            <person name="Dirks B."/>
            <person name="Chapman J."/>
            <person name="Salamov A."/>
            <person name="Terry A."/>
            <person name="Shapiro H."/>
            <person name="Lindquist E."/>
            <person name="Kapitonov V.V."/>
            <person name="Jurka J."/>
            <person name="Genikhovich G."/>
            <person name="Grigoriev I.V."/>
            <person name="Lucas S.M."/>
            <person name="Steele R.E."/>
            <person name="Finnerty J.R."/>
            <person name="Technau U."/>
            <person name="Martindale M.Q."/>
            <person name="Rokhsar D.S."/>
        </authorList>
    </citation>
    <scope>NUCLEOTIDE SEQUENCE [LARGE SCALE GENOMIC DNA]</scope>
    <source>
        <strain evidence="8">CH2 X CH6</strain>
    </source>
</reference>
<dbReference type="InParanoid" id="A7RRP8"/>
<feature type="transmembrane region" description="Helical" evidence="6">
    <location>
        <begin position="268"/>
        <end position="290"/>
    </location>
</feature>
<name>A7RRP8_NEMVE</name>
<evidence type="ECO:0000256" key="4">
    <source>
        <dbReference type="ARBA" id="ARBA00022989"/>
    </source>
</evidence>
<evidence type="ECO:0000256" key="1">
    <source>
        <dbReference type="ARBA" id="ARBA00004127"/>
    </source>
</evidence>
<keyword evidence="4 6" id="KW-1133">Transmembrane helix</keyword>
<gene>
    <name evidence="7" type="ORF">NEMVEDRAFT_v1g201119</name>
</gene>